<gene>
    <name evidence="4" type="ORF">B6U60_00470</name>
</gene>
<name>A0A1V9R934_9LACO</name>
<proteinExistence type="inferred from homology"/>
<evidence type="ECO:0000313" key="5">
    <source>
        <dbReference type="Proteomes" id="UP000192638"/>
    </source>
</evidence>
<keyword evidence="4" id="KW-0482">Metalloprotease</keyword>
<keyword evidence="2" id="KW-1133">Transmembrane helix</keyword>
<keyword evidence="2" id="KW-0812">Transmembrane</keyword>
<reference evidence="4 5" key="1">
    <citation type="submission" date="2017-03" db="EMBL/GenBank/DDBJ databases">
        <title>Phylogenomics and comparative genomics of Lactobacillus salivarius, a mammalian gut commensal.</title>
        <authorList>
            <person name="Harris H.M."/>
        </authorList>
    </citation>
    <scope>NUCLEOTIDE SEQUENCE [LARGE SCALE GENOMIC DNA]</scope>
    <source>
        <strain evidence="4 5">LMG 14477</strain>
    </source>
</reference>
<evidence type="ECO:0000256" key="2">
    <source>
        <dbReference type="SAM" id="Phobius"/>
    </source>
</evidence>
<feature type="transmembrane region" description="Helical" evidence="2">
    <location>
        <begin position="199"/>
        <end position="220"/>
    </location>
</feature>
<keyword evidence="4" id="KW-0645">Protease</keyword>
<evidence type="ECO:0000313" key="4">
    <source>
        <dbReference type="EMBL" id="OQQ86591.1"/>
    </source>
</evidence>
<feature type="transmembrane region" description="Helical" evidence="2">
    <location>
        <begin position="151"/>
        <end position="168"/>
    </location>
</feature>
<evidence type="ECO:0000256" key="1">
    <source>
        <dbReference type="ARBA" id="ARBA00009067"/>
    </source>
</evidence>
<accession>A0A1V9R934</accession>
<dbReference type="GO" id="GO:0008237">
    <property type="term" value="F:metallopeptidase activity"/>
    <property type="evidence" value="ECO:0007669"/>
    <property type="project" value="UniProtKB-KW"/>
</dbReference>
<comment type="similarity">
    <text evidence="1">Belongs to the UPF0177 family.</text>
</comment>
<feature type="domain" description="CAAX prenyl protease 2/Lysostaphin resistance protein A-like" evidence="3">
    <location>
        <begin position="115"/>
        <end position="212"/>
    </location>
</feature>
<protein>
    <submittedName>
        <fullName evidence="4">CPBP family intramembrane metalloprotease</fullName>
    </submittedName>
</protein>
<keyword evidence="2" id="KW-0472">Membrane</keyword>
<evidence type="ECO:0000259" key="3">
    <source>
        <dbReference type="Pfam" id="PF02517"/>
    </source>
</evidence>
<keyword evidence="4" id="KW-0378">Hydrolase</keyword>
<dbReference type="AlphaFoldDB" id="A0A1V9R934"/>
<dbReference type="GO" id="GO:0004175">
    <property type="term" value="F:endopeptidase activity"/>
    <property type="evidence" value="ECO:0007669"/>
    <property type="project" value="UniProtKB-ARBA"/>
</dbReference>
<feature type="transmembrane region" description="Helical" evidence="2">
    <location>
        <begin position="12"/>
        <end position="31"/>
    </location>
</feature>
<dbReference type="Proteomes" id="UP000192638">
    <property type="component" value="Unassembled WGS sequence"/>
</dbReference>
<dbReference type="Pfam" id="PF02517">
    <property type="entry name" value="Rce1-like"/>
    <property type="match status" value="1"/>
</dbReference>
<comment type="caution">
    <text evidence="4">The sequence shown here is derived from an EMBL/GenBank/DDBJ whole genome shotgun (WGS) entry which is preliminary data.</text>
</comment>
<feature type="transmembrane region" description="Helical" evidence="2">
    <location>
        <begin position="114"/>
        <end position="139"/>
    </location>
</feature>
<dbReference type="GO" id="GO:0080120">
    <property type="term" value="P:CAAX-box protein maturation"/>
    <property type="evidence" value="ECO:0007669"/>
    <property type="project" value="UniProtKB-ARBA"/>
</dbReference>
<dbReference type="InterPro" id="IPR003675">
    <property type="entry name" value="Rce1/LyrA-like_dom"/>
</dbReference>
<organism evidence="4 5">
    <name type="scientific">Ligilactobacillus salivarius</name>
    <dbReference type="NCBI Taxonomy" id="1624"/>
    <lineage>
        <taxon>Bacteria</taxon>
        <taxon>Bacillati</taxon>
        <taxon>Bacillota</taxon>
        <taxon>Bacilli</taxon>
        <taxon>Lactobacillales</taxon>
        <taxon>Lactobacillaceae</taxon>
        <taxon>Ligilactobacillus</taxon>
    </lineage>
</organism>
<dbReference type="RefSeq" id="WP_081530153.1">
    <property type="nucleotide sequence ID" value="NZ_NBEB01000005.1"/>
</dbReference>
<dbReference type="EMBL" id="NBEB01000005">
    <property type="protein sequence ID" value="OQQ86591.1"/>
    <property type="molecule type" value="Genomic_DNA"/>
</dbReference>
<feature type="transmembrane region" description="Helical" evidence="2">
    <location>
        <begin position="71"/>
        <end position="94"/>
    </location>
</feature>
<sequence length="221" mass="24829">MLNNLEKKPLRPYWYLSVLFIALGVYGSLSGVLPLTWIWFIVGGALAIVTQFNFETLRVSMGKMEKGSWKIIFWSIILTFITSFATMALGNLLFHTGFVENSNAVHTGPILARIQHLVLLSISLIGEELITASVAFPLYHLLAKKMSSKQAWIIAGLISAILFGLMHLKIYHGNLYQCIVVIGLTRLPFNYAWRKTNSLWGGIIGHIIYDLVIFIPAMFIV</sequence>
<dbReference type="GO" id="GO:0006508">
    <property type="term" value="P:proteolysis"/>
    <property type="evidence" value="ECO:0007669"/>
    <property type="project" value="UniProtKB-KW"/>
</dbReference>